<accession>A0A9X2EHD7</accession>
<proteinExistence type="predicted"/>
<protein>
    <recommendedName>
        <fullName evidence="4">PepSY domain-containing protein</fullName>
    </recommendedName>
</protein>
<dbReference type="PANTHER" id="PTHR34219">
    <property type="entry name" value="IRON-REGULATED INNER MEMBRANE PROTEIN-RELATED"/>
    <property type="match status" value="1"/>
</dbReference>
<keyword evidence="1" id="KW-0812">Transmembrane</keyword>
<organism evidence="2 3">
    <name type="scientific">Sphingomicrobium sediminis</name>
    <dbReference type="NCBI Taxonomy" id="2950949"/>
    <lineage>
        <taxon>Bacteria</taxon>
        <taxon>Pseudomonadati</taxon>
        <taxon>Pseudomonadota</taxon>
        <taxon>Alphaproteobacteria</taxon>
        <taxon>Sphingomonadales</taxon>
        <taxon>Sphingomonadaceae</taxon>
        <taxon>Sphingomicrobium</taxon>
    </lineage>
</organism>
<reference evidence="2" key="1">
    <citation type="submission" date="2022-06" db="EMBL/GenBank/DDBJ databases">
        <title>Sphingomicrobium sedimins sp. nov., a marine bacterium isolated from tidal flat.</title>
        <authorList>
            <person name="Kim C.-H."/>
            <person name="Yoo Y."/>
            <person name="Kim J.-J."/>
        </authorList>
    </citation>
    <scope>NUCLEOTIDE SEQUENCE</scope>
    <source>
        <strain evidence="2">GRR-S6-50</strain>
    </source>
</reference>
<feature type="transmembrane region" description="Helical" evidence="1">
    <location>
        <begin position="12"/>
        <end position="32"/>
    </location>
</feature>
<evidence type="ECO:0000313" key="3">
    <source>
        <dbReference type="Proteomes" id="UP001155128"/>
    </source>
</evidence>
<dbReference type="AlphaFoldDB" id="A0A9X2EHD7"/>
<comment type="caution">
    <text evidence="2">The sequence shown here is derived from an EMBL/GenBank/DDBJ whole genome shotgun (WGS) entry which is preliminary data.</text>
</comment>
<dbReference type="InterPro" id="IPR005625">
    <property type="entry name" value="PepSY-ass_TM"/>
</dbReference>
<dbReference type="Pfam" id="PF03929">
    <property type="entry name" value="PepSY_TM"/>
    <property type="match status" value="1"/>
</dbReference>
<evidence type="ECO:0008006" key="4">
    <source>
        <dbReference type="Google" id="ProtNLM"/>
    </source>
</evidence>
<keyword evidence="1" id="KW-0472">Membrane</keyword>
<dbReference type="RefSeq" id="WP_252113657.1">
    <property type="nucleotide sequence ID" value="NZ_JAMSHT010000001.1"/>
</dbReference>
<keyword evidence="3" id="KW-1185">Reference proteome</keyword>
<feature type="transmembrane region" description="Helical" evidence="1">
    <location>
        <begin position="195"/>
        <end position="219"/>
    </location>
</feature>
<dbReference type="Proteomes" id="UP001155128">
    <property type="component" value="Unassembled WGS sequence"/>
</dbReference>
<name>A0A9X2EHD7_9SPHN</name>
<keyword evidence="1" id="KW-1133">Transmembrane helix</keyword>
<evidence type="ECO:0000256" key="1">
    <source>
        <dbReference type="SAM" id="Phobius"/>
    </source>
</evidence>
<dbReference type="EMBL" id="JAMSHT010000001">
    <property type="protein sequence ID" value="MCM8557526.1"/>
    <property type="molecule type" value="Genomic_DNA"/>
</dbReference>
<dbReference type="PANTHER" id="PTHR34219:SF6">
    <property type="entry name" value="BLR3280 PROTEIN"/>
    <property type="match status" value="1"/>
</dbReference>
<sequence>MRKTLRRWHIWLGWLVGVPILLWTASGFFMVLKPIEEVRGNDLLSAAEQIRLAAPPRLPDGLEDVPLGTISLEQRASGPVWVIPSPDGVRTADPASGEWRSPWGAADAVAEVEARYVGESKIASVRATVPADPPTDWRRATPAWQVEMDDGTRFYVERDSGRIAAVRTGWWRAFDFMWGIHIMDLQTREHISNNWVRIFALLAMLTTLMALVLLPVATWRRKRR</sequence>
<gene>
    <name evidence="2" type="ORF">NDO55_06805</name>
</gene>
<evidence type="ECO:0000313" key="2">
    <source>
        <dbReference type="EMBL" id="MCM8557526.1"/>
    </source>
</evidence>